<proteinExistence type="predicted"/>
<organism evidence="2 3">
    <name type="scientific">Vitreoscilla massiliensis</name>
    <dbReference type="NCBI Taxonomy" id="1689272"/>
    <lineage>
        <taxon>Bacteria</taxon>
        <taxon>Pseudomonadati</taxon>
        <taxon>Pseudomonadota</taxon>
        <taxon>Betaproteobacteria</taxon>
        <taxon>Neisseriales</taxon>
        <taxon>Neisseriaceae</taxon>
        <taxon>Vitreoscilla</taxon>
    </lineage>
</organism>
<dbReference type="RefSeq" id="WP_058357824.1">
    <property type="nucleotide sequence ID" value="NZ_CABKVG010000010.1"/>
</dbReference>
<keyword evidence="3" id="KW-1185">Reference proteome</keyword>
<gene>
    <name evidence="2" type="ORF">LVJ82_13590</name>
</gene>
<feature type="signal peptide" evidence="1">
    <location>
        <begin position="1"/>
        <end position="22"/>
    </location>
</feature>
<feature type="chain" id="PRO_5046761025" evidence="1">
    <location>
        <begin position="23"/>
        <end position="201"/>
    </location>
</feature>
<evidence type="ECO:0000313" key="2">
    <source>
        <dbReference type="EMBL" id="UOO88492.1"/>
    </source>
</evidence>
<protein>
    <submittedName>
        <fullName evidence="2">Uncharacterized protein</fullName>
    </submittedName>
</protein>
<accession>A0ABY4DY92</accession>
<evidence type="ECO:0000313" key="3">
    <source>
        <dbReference type="Proteomes" id="UP000832011"/>
    </source>
</evidence>
<keyword evidence="1" id="KW-0732">Signal</keyword>
<dbReference type="Proteomes" id="UP000832011">
    <property type="component" value="Chromosome"/>
</dbReference>
<dbReference type="EMBL" id="CP091511">
    <property type="protein sequence ID" value="UOO88492.1"/>
    <property type="molecule type" value="Genomic_DNA"/>
</dbReference>
<sequence>MKTMMSVAAATVALLCGQYALAEIAAPAIADNTARIRLFGQNGHASVAHVGIDCSSNVRGTKINVGGTLGQAFGSLVGASKNTSLGLAATPATENLKQRNGILSKAFYKEIVVPAGLPLNANSSANIMGTSALNPGVNYVVKDRNYVAGTVSFIPEAGHDYEILSLHEGRKVFIVVNDITHGDMVSVTTQPAYTCTSQKQT</sequence>
<evidence type="ECO:0000256" key="1">
    <source>
        <dbReference type="SAM" id="SignalP"/>
    </source>
</evidence>
<name>A0ABY4DY92_9NEIS</name>
<reference evidence="2 3" key="1">
    <citation type="journal article" date="2022" name="Res Sq">
        <title>Evolution of multicellular longitudinally dividing oral cavity symbionts (Neisseriaceae).</title>
        <authorList>
            <person name="Nyongesa S."/>
            <person name="Weber P."/>
            <person name="Bernet E."/>
            <person name="Pullido F."/>
            <person name="Nieckarz M."/>
            <person name="Delaby M."/>
            <person name="Nieves C."/>
            <person name="Viehboeck T."/>
            <person name="Krause N."/>
            <person name="Rivera-Millot A."/>
            <person name="Nakamura A."/>
            <person name="Vischer N."/>
            <person name="VanNieuwenhze M."/>
            <person name="Brun Y."/>
            <person name="Cava F."/>
            <person name="Bulgheresi S."/>
            <person name="Veyrier F."/>
        </authorList>
    </citation>
    <scope>NUCLEOTIDE SEQUENCE [LARGE SCALE GENOMIC DNA]</scope>
    <source>
        <strain evidence="2 3">SN4</strain>
    </source>
</reference>